<reference evidence="4 5" key="1">
    <citation type="journal article" date="2009" name="Genome Res.">
        <title>Complete genome of the cellulolytic thermophile Acidothermus cellulolyticus 11B provides insights into its ecophysiological and evolutionary adaptations.</title>
        <authorList>
            <person name="Barabote R.D."/>
            <person name="Xie G."/>
            <person name="Leu D.H."/>
            <person name="Normand P."/>
            <person name="Necsulea A."/>
            <person name="Daubin V."/>
            <person name="Medigue C."/>
            <person name="Adney W.S."/>
            <person name="Xu X.C."/>
            <person name="Lapidus A."/>
            <person name="Parales R.E."/>
            <person name="Detter C."/>
            <person name="Pujic P."/>
            <person name="Bruce D."/>
            <person name="Lavire C."/>
            <person name="Challacombe J.F."/>
            <person name="Brettin T.S."/>
            <person name="Berry A.M."/>
        </authorList>
    </citation>
    <scope>NUCLEOTIDE SEQUENCE [LARGE SCALE GENOMIC DNA]</scope>
    <source>
        <strain evidence="5">ATCC 43068 / DSM 8971 / 11B</strain>
    </source>
</reference>
<dbReference type="CDD" id="cd17551">
    <property type="entry name" value="REC_RpfG-like"/>
    <property type="match status" value="1"/>
</dbReference>
<feature type="domain" description="EAL" evidence="3">
    <location>
        <begin position="168"/>
        <end position="402"/>
    </location>
</feature>
<dbReference type="Proteomes" id="UP000008221">
    <property type="component" value="Chromosome"/>
</dbReference>
<dbReference type="InterPro" id="IPR001789">
    <property type="entry name" value="Sig_transdc_resp-reg_receiver"/>
</dbReference>
<dbReference type="RefSeq" id="WP_011720934.1">
    <property type="nucleotide sequence ID" value="NC_008578.1"/>
</dbReference>
<dbReference type="PROSITE" id="PS50883">
    <property type="entry name" value="EAL"/>
    <property type="match status" value="1"/>
</dbReference>
<dbReference type="Gene3D" id="3.20.20.450">
    <property type="entry name" value="EAL domain"/>
    <property type="match status" value="1"/>
</dbReference>
<dbReference type="eggNOG" id="COG3706">
    <property type="taxonomic scope" value="Bacteria"/>
</dbReference>
<dbReference type="EMBL" id="CP000481">
    <property type="protein sequence ID" value="ABK53871.1"/>
    <property type="molecule type" value="Genomic_DNA"/>
</dbReference>
<protein>
    <submittedName>
        <fullName evidence="4">Response regulator receiver modulated diguanylate phosphodiesterase</fullName>
    </submittedName>
</protein>
<dbReference type="SUPFAM" id="SSF52172">
    <property type="entry name" value="CheY-like"/>
    <property type="match status" value="1"/>
</dbReference>
<keyword evidence="1" id="KW-0597">Phosphoprotein</keyword>
<dbReference type="InterPro" id="IPR050706">
    <property type="entry name" value="Cyclic-di-GMP_PDE-like"/>
</dbReference>
<dbReference type="Pfam" id="PF00072">
    <property type="entry name" value="Response_reg"/>
    <property type="match status" value="1"/>
</dbReference>
<dbReference type="InterPro" id="IPR011006">
    <property type="entry name" value="CheY-like_superfamily"/>
</dbReference>
<evidence type="ECO:0000259" key="3">
    <source>
        <dbReference type="PROSITE" id="PS50883"/>
    </source>
</evidence>
<accession>A0LWR1</accession>
<dbReference type="SUPFAM" id="SSF141868">
    <property type="entry name" value="EAL domain-like"/>
    <property type="match status" value="1"/>
</dbReference>
<keyword evidence="5" id="KW-1185">Reference proteome</keyword>
<dbReference type="Gene3D" id="3.40.50.2300">
    <property type="match status" value="1"/>
</dbReference>
<dbReference type="SMART" id="SM00448">
    <property type="entry name" value="REC"/>
    <property type="match status" value="1"/>
</dbReference>
<dbReference type="Pfam" id="PF00563">
    <property type="entry name" value="EAL"/>
    <property type="match status" value="1"/>
</dbReference>
<dbReference type="STRING" id="351607.Acel_2099"/>
<dbReference type="GO" id="GO:0071111">
    <property type="term" value="F:cyclic-guanylate-specific phosphodiesterase activity"/>
    <property type="evidence" value="ECO:0007669"/>
    <property type="project" value="InterPro"/>
</dbReference>
<name>A0LWR1_ACIC1</name>
<proteinExistence type="predicted"/>
<evidence type="ECO:0000313" key="4">
    <source>
        <dbReference type="EMBL" id="ABK53871.1"/>
    </source>
</evidence>
<dbReference type="eggNOG" id="COG2200">
    <property type="taxonomic scope" value="Bacteria"/>
</dbReference>
<dbReference type="PANTHER" id="PTHR33121:SF76">
    <property type="entry name" value="SIGNALING PROTEIN"/>
    <property type="match status" value="1"/>
</dbReference>
<dbReference type="PANTHER" id="PTHR33121">
    <property type="entry name" value="CYCLIC DI-GMP PHOSPHODIESTERASE PDEF"/>
    <property type="match status" value="1"/>
</dbReference>
<evidence type="ECO:0000256" key="1">
    <source>
        <dbReference type="PROSITE-ProRule" id="PRU00169"/>
    </source>
</evidence>
<dbReference type="GO" id="GO:0000160">
    <property type="term" value="P:phosphorelay signal transduction system"/>
    <property type="evidence" value="ECO:0007669"/>
    <property type="project" value="InterPro"/>
</dbReference>
<dbReference type="HOGENOM" id="CLU_000445_70_2_11"/>
<dbReference type="InterPro" id="IPR001633">
    <property type="entry name" value="EAL_dom"/>
</dbReference>
<dbReference type="PROSITE" id="PS50110">
    <property type="entry name" value="RESPONSE_REGULATORY"/>
    <property type="match status" value="1"/>
</dbReference>
<evidence type="ECO:0000313" key="5">
    <source>
        <dbReference type="Proteomes" id="UP000008221"/>
    </source>
</evidence>
<gene>
    <name evidence="4" type="ordered locus">Acel_2099</name>
</gene>
<dbReference type="KEGG" id="ace:Acel_2099"/>
<feature type="domain" description="Response regulatory" evidence="2">
    <location>
        <begin position="17"/>
        <end position="134"/>
    </location>
</feature>
<sequence length="402" mass="44544">MATADASGALERFSDAHVLVVDDNEANVQLLEALLTRSGLRHVATARDGDEALRMVRDFQPDLILLDLRMPKLDGYTVLERLRSLEDAEYLPILVLTADLTRDAVHRALDLGARDFLTKPFDATEVVLRVRNLLETRALYRTLRAHNIALSDELEKRRAQDEELTRVLRERIERIERAIADDTALTTVFQPIIRLADTEVVGFEALSRFADPAGTPPDRWFSEASSVGLGPDLELKAMHTALQYLPTIPDGVFLALNASPELVLSRKLENLQDVSSLDRLVLELTEHAAVEDYGVIQERLAPFREKGMRVAIDDTGAGFASLRHILLLQPEIIKLDISITRSIDRDPARRALASALVSFAADVGAHLIAEGVETAAELQTLVKLGVEWAQGYHLGRPAPRPA</sequence>
<evidence type="ECO:0000259" key="2">
    <source>
        <dbReference type="PROSITE" id="PS50110"/>
    </source>
</evidence>
<organism evidence="4 5">
    <name type="scientific">Acidothermus cellulolyticus (strain ATCC 43068 / DSM 8971 / 11B)</name>
    <dbReference type="NCBI Taxonomy" id="351607"/>
    <lineage>
        <taxon>Bacteria</taxon>
        <taxon>Bacillati</taxon>
        <taxon>Actinomycetota</taxon>
        <taxon>Actinomycetes</taxon>
        <taxon>Acidothermales</taxon>
        <taxon>Acidothermaceae</taxon>
        <taxon>Acidothermus</taxon>
    </lineage>
</organism>
<dbReference type="InterPro" id="IPR035919">
    <property type="entry name" value="EAL_sf"/>
</dbReference>
<dbReference type="InParanoid" id="A0LWR1"/>
<dbReference type="CDD" id="cd01948">
    <property type="entry name" value="EAL"/>
    <property type="match status" value="1"/>
</dbReference>
<feature type="modified residue" description="4-aspartylphosphate" evidence="1">
    <location>
        <position position="67"/>
    </location>
</feature>
<dbReference type="AlphaFoldDB" id="A0LWR1"/>
<dbReference type="SMART" id="SM00052">
    <property type="entry name" value="EAL"/>
    <property type="match status" value="1"/>
</dbReference>